<evidence type="ECO:0000256" key="3">
    <source>
        <dbReference type="ARBA" id="ARBA00022840"/>
    </source>
</evidence>
<feature type="transmembrane region" description="Helical" evidence="4">
    <location>
        <begin position="60"/>
        <end position="80"/>
    </location>
</feature>
<keyword evidence="3" id="KW-0067">ATP-binding</keyword>
<dbReference type="SUPFAM" id="SSF53623">
    <property type="entry name" value="MurD-like peptide ligases, catalytic domain"/>
    <property type="match status" value="1"/>
</dbReference>
<evidence type="ECO:0000256" key="1">
    <source>
        <dbReference type="ARBA" id="ARBA00022598"/>
    </source>
</evidence>
<organism evidence="7">
    <name type="scientific">marine sediment metagenome</name>
    <dbReference type="NCBI Taxonomy" id="412755"/>
    <lineage>
        <taxon>unclassified sequences</taxon>
        <taxon>metagenomes</taxon>
        <taxon>ecological metagenomes</taxon>
    </lineage>
</organism>
<feature type="transmembrane region" description="Helical" evidence="4">
    <location>
        <begin position="205"/>
        <end position="221"/>
    </location>
</feature>
<accession>A0A0F9VFJ6</accession>
<protein>
    <recommendedName>
        <fullName evidence="8">Mur ligase central domain-containing protein</fullName>
    </recommendedName>
</protein>
<dbReference type="PANTHER" id="PTHR43024:SF1">
    <property type="entry name" value="UDP-N-ACETYLMURAMOYL-TRIPEPTIDE--D-ALANYL-D-ALANINE LIGASE"/>
    <property type="match status" value="1"/>
</dbReference>
<reference evidence="7" key="1">
    <citation type="journal article" date="2015" name="Nature">
        <title>Complex archaea that bridge the gap between prokaryotes and eukaryotes.</title>
        <authorList>
            <person name="Spang A."/>
            <person name="Saw J.H."/>
            <person name="Jorgensen S.L."/>
            <person name="Zaremba-Niedzwiedzka K."/>
            <person name="Martijn J."/>
            <person name="Lind A.E."/>
            <person name="van Eijk R."/>
            <person name="Schleper C."/>
            <person name="Guy L."/>
            <person name="Ettema T.J."/>
        </authorList>
    </citation>
    <scope>NUCLEOTIDE SEQUENCE</scope>
</reference>
<feature type="transmembrane region" description="Helical" evidence="4">
    <location>
        <begin position="135"/>
        <end position="155"/>
    </location>
</feature>
<evidence type="ECO:0008006" key="8">
    <source>
        <dbReference type="Google" id="ProtNLM"/>
    </source>
</evidence>
<dbReference type="InterPro" id="IPR051046">
    <property type="entry name" value="MurCDEF_CellWall_CoF430Synth"/>
</dbReference>
<evidence type="ECO:0000256" key="4">
    <source>
        <dbReference type="SAM" id="Phobius"/>
    </source>
</evidence>
<evidence type="ECO:0000259" key="6">
    <source>
        <dbReference type="Pfam" id="PF08245"/>
    </source>
</evidence>
<feature type="transmembrane region" description="Helical" evidence="4">
    <location>
        <begin position="92"/>
        <end position="114"/>
    </location>
</feature>
<dbReference type="SUPFAM" id="SSF53244">
    <property type="entry name" value="MurD-like peptide ligases, peptide-binding domain"/>
    <property type="match status" value="1"/>
</dbReference>
<dbReference type="InterPro" id="IPR036615">
    <property type="entry name" value="Mur_ligase_C_dom_sf"/>
</dbReference>
<dbReference type="InterPro" id="IPR036565">
    <property type="entry name" value="Mur-like_cat_sf"/>
</dbReference>
<gene>
    <name evidence="7" type="ORF">LCGC14_0102500</name>
</gene>
<dbReference type="InterPro" id="IPR004101">
    <property type="entry name" value="Mur_ligase_C"/>
</dbReference>
<sequence length="565" mass="65400">MSFNIFHILAIFWLIRTVKIILFYLYLWQLKEYHIGRFFDHFRTEKGKKTLFHKLNFSKILLLFYFLSFPYFLIYLTNFPSLNLIPFISPKIIFLVLYYLFPFLLLVLYLFEGLRTFLDFAKKRIKIPVITKKMIFLIFSVIIFEVGVIFSLLYFEKDLNFFVFWLLIFDLSLPLIITVIVLIFQPFAVLSKCLIIRKAKRKREIFKNLLVIGITGSYGKTSTKEFLYTILSRKFNVLKTKEHQNSEIGISQCILKDLKPEHEIFIVEMGAYGRGGIKLLCDIVKPKIGILTGINEQHLALFGSQKNIIRAKYELIEALPDNGLAIFNGDNKYCLDLYNKTEKPKKISSSRPKPSNFIPGIWAENVIVQRNYVFFKACTPEECINLKVYLSGDHFISNLLATIYVAQELGMKTEKIVEGCFKIEPAKNTMNLFKGINGLIIIDDSYSANPEGVIAALDYLKVYGGRKMIIMPCLIELGRTAKEMHKKIGEKIGETCDAVIVTTKDYFREIGEGFLEKGKKEENVLFSEDPKEIFEIIKKFWGPGDIVLLEGRVPKKLIDFLVNSK</sequence>
<evidence type="ECO:0000256" key="2">
    <source>
        <dbReference type="ARBA" id="ARBA00022741"/>
    </source>
</evidence>
<keyword evidence="4" id="KW-1133">Transmembrane helix</keyword>
<dbReference type="EMBL" id="LAZR01000029">
    <property type="protein sequence ID" value="KKO02800.1"/>
    <property type="molecule type" value="Genomic_DNA"/>
</dbReference>
<keyword evidence="4" id="KW-0472">Membrane</keyword>
<dbReference type="Gene3D" id="3.40.1190.10">
    <property type="entry name" value="Mur-like, catalytic domain"/>
    <property type="match status" value="1"/>
</dbReference>
<proteinExistence type="predicted"/>
<dbReference type="Pfam" id="PF02875">
    <property type="entry name" value="Mur_ligase_C"/>
    <property type="match status" value="1"/>
</dbReference>
<feature type="domain" description="Mur ligase central" evidence="6">
    <location>
        <begin position="214"/>
        <end position="406"/>
    </location>
</feature>
<keyword evidence="4" id="KW-0812">Transmembrane</keyword>
<evidence type="ECO:0000259" key="5">
    <source>
        <dbReference type="Pfam" id="PF02875"/>
    </source>
</evidence>
<dbReference type="Pfam" id="PF08245">
    <property type="entry name" value="Mur_ligase_M"/>
    <property type="match status" value="1"/>
</dbReference>
<dbReference type="AlphaFoldDB" id="A0A0F9VFJ6"/>
<feature type="domain" description="Mur ligase C-terminal" evidence="5">
    <location>
        <begin position="430"/>
        <end position="551"/>
    </location>
</feature>
<keyword evidence="2" id="KW-0547">Nucleotide-binding</keyword>
<feature type="transmembrane region" description="Helical" evidence="4">
    <location>
        <begin position="6"/>
        <end position="27"/>
    </location>
</feature>
<dbReference type="GO" id="GO:0016881">
    <property type="term" value="F:acid-amino acid ligase activity"/>
    <property type="evidence" value="ECO:0007669"/>
    <property type="project" value="InterPro"/>
</dbReference>
<dbReference type="Gene3D" id="3.90.190.20">
    <property type="entry name" value="Mur ligase, C-terminal domain"/>
    <property type="match status" value="1"/>
</dbReference>
<keyword evidence="1" id="KW-0436">Ligase</keyword>
<dbReference type="InterPro" id="IPR013221">
    <property type="entry name" value="Mur_ligase_cen"/>
</dbReference>
<evidence type="ECO:0000313" key="7">
    <source>
        <dbReference type="EMBL" id="KKO02800.1"/>
    </source>
</evidence>
<dbReference type="GO" id="GO:0005524">
    <property type="term" value="F:ATP binding"/>
    <property type="evidence" value="ECO:0007669"/>
    <property type="project" value="UniProtKB-KW"/>
</dbReference>
<name>A0A0F9VFJ6_9ZZZZ</name>
<dbReference type="PANTHER" id="PTHR43024">
    <property type="entry name" value="UDP-N-ACETYLMURAMOYL-TRIPEPTIDE--D-ALANYL-D-ALANINE LIGASE"/>
    <property type="match status" value="1"/>
</dbReference>
<comment type="caution">
    <text evidence="7">The sequence shown here is derived from an EMBL/GenBank/DDBJ whole genome shotgun (WGS) entry which is preliminary data.</text>
</comment>